<dbReference type="EMBL" id="JAPKIY010000089">
    <property type="protein sequence ID" value="MDS0900576.1"/>
    <property type="molecule type" value="Genomic_DNA"/>
</dbReference>
<keyword evidence="1" id="KW-1133">Transmembrane helix</keyword>
<feature type="transmembrane region" description="Helical" evidence="1">
    <location>
        <begin position="33"/>
        <end position="66"/>
    </location>
</feature>
<sequence length="151" mass="17189">MSRSDMIFNITYSYYLNEMQSRFSGRIDKFISIVLFVLGGSVLASLLNVIFVGSVVSILSAIQFFYQFGKQSSVSDERAKKYLSLMHHESRLTDDELHSQLDELLKTDTPVFGFLENPAYKRASIKLDLVDETKLSWAESIFAWLAGDLPK</sequence>
<dbReference type="AlphaFoldDB" id="A0AAE4FIM9"/>
<accession>A0AAE4FIM9</accession>
<evidence type="ECO:0000313" key="2">
    <source>
        <dbReference type="EMBL" id="MDS0900576.1"/>
    </source>
</evidence>
<dbReference type="Proteomes" id="UP001182247">
    <property type="component" value="Unassembled WGS sequence"/>
</dbReference>
<keyword evidence="1" id="KW-0472">Membrane</keyword>
<reference evidence="2" key="1">
    <citation type="submission" date="2023-02" db="EMBL/GenBank/DDBJ databases">
        <title>Detection, antimicrobial susceptibility and genomic characterization of NDM-producing species of Morganellaceae, Yersiniaceae, and Enterobacteriaceae other than Klebsiella.</title>
        <authorList>
            <person name="Camargo C.H."/>
            <person name="Sacchi C.T."/>
            <person name="Campos K.R."/>
        </authorList>
    </citation>
    <scope>NUCLEOTIDE SEQUENCE</scope>
    <source>
        <strain evidence="2">1189_21</strain>
    </source>
</reference>
<organism evidence="2 3">
    <name type="scientific">Morganella morganii</name>
    <name type="common">Proteus morganii</name>
    <dbReference type="NCBI Taxonomy" id="582"/>
    <lineage>
        <taxon>Bacteria</taxon>
        <taxon>Pseudomonadati</taxon>
        <taxon>Pseudomonadota</taxon>
        <taxon>Gammaproteobacteria</taxon>
        <taxon>Enterobacterales</taxon>
        <taxon>Morganellaceae</taxon>
        <taxon>Morganella</taxon>
    </lineage>
</organism>
<dbReference type="RefSeq" id="WP_036413587.1">
    <property type="nucleotide sequence ID" value="NZ_CP026046.1"/>
</dbReference>
<comment type="caution">
    <text evidence="2">The sequence shown here is derived from an EMBL/GenBank/DDBJ whole genome shotgun (WGS) entry which is preliminary data.</text>
</comment>
<name>A0AAE4FIM9_MORMO</name>
<keyword evidence="1" id="KW-0812">Transmembrane</keyword>
<protein>
    <submittedName>
        <fullName evidence="2">Uncharacterized protein</fullName>
    </submittedName>
</protein>
<evidence type="ECO:0000313" key="3">
    <source>
        <dbReference type="Proteomes" id="UP001182247"/>
    </source>
</evidence>
<gene>
    <name evidence="2" type="ORF">OSC06_21820</name>
</gene>
<evidence type="ECO:0000256" key="1">
    <source>
        <dbReference type="SAM" id="Phobius"/>
    </source>
</evidence>
<proteinExistence type="predicted"/>